<organism evidence="2 3">
    <name type="scientific">Gemmiger gallinarum</name>
    <dbReference type="NCBI Taxonomy" id="2779354"/>
    <lineage>
        <taxon>Bacteria</taxon>
        <taxon>Bacillati</taxon>
        <taxon>Bacillota</taxon>
        <taxon>Clostridia</taxon>
        <taxon>Eubacteriales</taxon>
        <taxon>Gemmiger</taxon>
    </lineage>
</organism>
<gene>
    <name evidence="2" type="ORF">INF35_09205</name>
</gene>
<evidence type="ECO:0000313" key="3">
    <source>
        <dbReference type="Proteomes" id="UP000768567"/>
    </source>
</evidence>
<feature type="transmembrane region" description="Helical" evidence="1">
    <location>
        <begin position="46"/>
        <end position="65"/>
    </location>
</feature>
<keyword evidence="3" id="KW-1185">Reference proteome</keyword>
<feature type="transmembrane region" description="Helical" evidence="1">
    <location>
        <begin position="86"/>
        <end position="109"/>
    </location>
</feature>
<sequence>MKASMGKLVLGMAILLAGMGAAYVIWNLLLSSEVVYISSRLTPISQTIPLFCTIPGLIAFVIWFFQRKGYVERTQLIDSRAFKFAGALILAVLLDAALGVVGLLLVGFSYIDASIVAYVVSLVLELLCALLAFIFCPPYAH</sequence>
<name>A0ABR9R599_9FIRM</name>
<keyword evidence="1" id="KW-0472">Membrane</keyword>
<evidence type="ECO:0000256" key="1">
    <source>
        <dbReference type="SAM" id="Phobius"/>
    </source>
</evidence>
<dbReference type="EMBL" id="JADCKC010000002">
    <property type="protein sequence ID" value="MBE5037960.1"/>
    <property type="molecule type" value="Genomic_DNA"/>
</dbReference>
<dbReference type="RefSeq" id="WP_193501689.1">
    <property type="nucleotide sequence ID" value="NZ_JADCKC010000002.1"/>
</dbReference>
<reference evidence="2 3" key="1">
    <citation type="submission" date="2020-10" db="EMBL/GenBank/DDBJ databases">
        <title>ChiBAC.</title>
        <authorList>
            <person name="Zenner C."/>
            <person name="Hitch T.C.A."/>
            <person name="Clavel T."/>
        </authorList>
    </citation>
    <scope>NUCLEOTIDE SEQUENCE [LARGE SCALE GENOMIC DNA]</scope>
    <source>
        <strain evidence="2 3">DSM 109015</strain>
    </source>
</reference>
<keyword evidence="1" id="KW-0812">Transmembrane</keyword>
<evidence type="ECO:0000313" key="2">
    <source>
        <dbReference type="EMBL" id="MBE5037960.1"/>
    </source>
</evidence>
<proteinExistence type="predicted"/>
<keyword evidence="1" id="KW-1133">Transmembrane helix</keyword>
<evidence type="ECO:0008006" key="4">
    <source>
        <dbReference type="Google" id="ProtNLM"/>
    </source>
</evidence>
<protein>
    <recommendedName>
        <fullName evidence="4">DUF2975 domain-containing protein</fullName>
    </recommendedName>
</protein>
<comment type="caution">
    <text evidence="2">The sequence shown here is derived from an EMBL/GenBank/DDBJ whole genome shotgun (WGS) entry which is preliminary data.</text>
</comment>
<accession>A0ABR9R599</accession>
<dbReference type="Proteomes" id="UP000768567">
    <property type="component" value="Unassembled WGS sequence"/>
</dbReference>
<feature type="transmembrane region" description="Helical" evidence="1">
    <location>
        <begin position="115"/>
        <end position="136"/>
    </location>
</feature>